<comment type="caution">
    <text evidence="1">The sequence shown here is derived from an EMBL/GenBank/DDBJ whole genome shotgun (WGS) entry which is preliminary data.</text>
</comment>
<dbReference type="RefSeq" id="WP_379697402.1">
    <property type="nucleotide sequence ID" value="NZ_JBHSXH010000015.1"/>
</dbReference>
<protein>
    <submittedName>
        <fullName evidence="1">Uncharacterized protein</fullName>
    </submittedName>
</protein>
<accession>A0ABD5U2S0</accession>
<evidence type="ECO:0000313" key="2">
    <source>
        <dbReference type="Proteomes" id="UP001596408"/>
    </source>
</evidence>
<dbReference type="EMBL" id="JBHSXH010000015">
    <property type="protein sequence ID" value="MFC6826191.1"/>
    <property type="molecule type" value="Genomic_DNA"/>
</dbReference>
<dbReference type="AlphaFoldDB" id="A0ABD5U2S0"/>
<evidence type="ECO:0000313" key="1">
    <source>
        <dbReference type="EMBL" id="MFC6826191.1"/>
    </source>
</evidence>
<keyword evidence="2" id="KW-1185">Reference proteome</keyword>
<sequence length="59" mass="5750">MTVDMRQVALGAALLLASSAFLLQTGVDGRVSAAIAAFAAASTVVASLRAGRDADGATA</sequence>
<proteinExistence type="predicted"/>
<dbReference type="Proteomes" id="UP001596408">
    <property type="component" value="Unassembled WGS sequence"/>
</dbReference>
<reference evidence="1 2" key="1">
    <citation type="journal article" date="2019" name="Int. J. Syst. Evol. Microbiol.">
        <title>The Global Catalogue of Microorganisms (GCM) 10K type strain sequencing project: providing services to taxonomists for standard genome sequencing and annotation.</title>
        <authorList>
            <consortium name="The Broad Institute Genomics Platform"/>
            <consortium name="The Broad Institute Genome Sequencing Center for Infectious Disease"/>
            <person name="Wu L."/>
            <person name="Ma J."/>
        </authorList>
    </citation>
    <scope>NUCLEOTIDE SEQUENCE [LARGE SCALE GENOMIC DNA]</scope>
    <source>
        <strain evidence="1 2">YIM 94188</strain>
    </source>
</reference>
<gene>
    <name evidence="1" type="ORF">ACFQEV_14495</name>
</gene>
<name>A0ABD5U2S0_9EURY</name>
<organism evidence="1 2">
    <name type="scientific">Halopelagius fulvigenes</name>
    <dbReference type="NCBI Taxonomy" id="1198324"/>
    <lineage>
        <taxon>Archaea</taxon>
        <taxon>Methanobacteriati</taxon>
        <taxon>Methanobacteriota</taxon>
        <taxon>Stenosarchaea group</taxon>
        <taxon>Halobacteria</taxon>
        <taxon>Halobacteriales</taxon>
        <taxon>Haloferacaceae</taxon>
    </lineage>
</organism>